<evidence type="ECO:0000256" key="2">
    <source>
        <dbReference type="ARBA" id="ARBA00022553"/>
    </source>
</evidence>
<keyword evidence="5 10" id="KW-0812">Transmembrane</keyword>
<feature type="transmembrane region" description="Helical" evidence="10">
    <location>
        <begin position="297"/>
        <end position="315"/>
    </location>
</feature>
<name>A0A975B774_9BACT</name>
<feature type="transmembrane region" description="Helical" evidence="10">
    <location>
        <begin position="220"/>
        <end position="238"/>
    </location>
</feature>
<evidence type="ECO:0000256" key="6">
    <source>
        <dbReference type="ARBA" id="ARBA00022967"/>
    </source>
</evidence>
<comment type="subcellular location">
    <subcellularLocation>
        <location evidence="10">Cell membrane</location>
        <topology evidence="10">Multi-pass membrane protein</topology>
    </subcellularLocation>
</comment>
<evidence type="ECO:0000256" key="1">
    <source>
        <dbReference type="ARBA" id="ARBA00022448"/>
    </source>
</evidence>
<comment type="cofactor">
    <cofactor evidence="10">
        <name>FMN</name>
        <dbReference type="ChEBI" id="CHEBI:58210"/>
    </cofactor>
</comment>
<dbReference type="EMBL" id="CP061799">
    <property type="protein sequence ID" value="QTA80071.1"/>
    <property type="molecule type" value="Genomic_DNA"/>
</dbReference>
<evidence type="ECO:0000256" key="9">
    <source>
        <dbReference type="ARBA" id="ARBA00023136"/>
    </source>
</evidence>
<keyword evidence="7 10" id="KW-0249">Electron transport</keyword>
<keyword evidence="10" id="KW-1003">Cell membrane</keyword>
<keyword evidence="2 10" id="KW-0597">Phosphoprotein</keyword>
<reference evidence="11" key="1">
    <citation type="journal article" date="2021" name="Microb. Physiol.">
        <title>Proteogenomic Insights into the Physiology of Marine, Sulfate-Reducing, Filamentous Desulfonema limicola and Desulfonema magnum.</title>
        <authorList>
            <person name="Schnaars V."/>
            <person name="Wohlbrand L."/>
            <person name="Scheve S."/>
            <person name="Hinrichs C."/>
            <person name="Reinhardt R."/>
            <person name="Rabus R."/>
        </authorList>
    </citation>
    <scope>NUCLEOTIDE SEQUENCE</scope>
    <source>
        <strain evidence="11">5ac10</strain>
    </source>
</reference>
<dbReference type="GO" id="GO:0005886">
    <property type="term" value="C:plasma membrane"/>
    <property type="evidence" value="ECO:0007669"/>
    <property type="project" value="UniProtKB-SubCell"/>
</dbReference>
<feature type="transmembrane region" description="Helical" evidence="10">
    <location>
        <begin position="122"/>
        <end position="140"/>
    </location>
</feature>
<dbReference type="HAMAP" id="MF_00462">
    <property type="entry name" value="RsxD_RnfD"/>
    <property type="match status" value="1"/>
</dbReference>
<accession>A0A975B774</accession>
<feature type="transmembrane region" description="Helical" evidence="10">
    <location>
        <begin position="81"/>
        <end position="110"/>
    </location>
</feature>
<organism evidence="11 12">
    <name type="scientific">Desulfonema limicola</name>
    <dbReference type="NCBI Taxonomy" id="45656"/>
    <lineage>
        <taxon>Bacteria</taxon>
        <taxon>Pseudomonadati</taxon>
        <taxon>Thermodesulfobacteriota</taxon>
        <taxon>Desulfobacteria</taxon>
        <taxon>Desulfobacterales</taxon>
        <taxon>Desulfococcaceae</taxon>
        <taxon>Desulfonema</taxon>
    </lineage>
</organism>
<dbReference type="KEGG" id="dli:dnl_23570"/>
<dbReference type="EC" id="7.-.-.-" evidence="10"/>
<evidence type="ECO:0000256" key="4">
    <source>
        <dbReference type="ARBA" id="ARBA00022643"/>
    </source>
</evidence>
<dbReference type="PANTHER" id="PTHR30578">
    <property type="entry name" value="ELECTRON TRANSPORT COMPLEX PROTEIN RNFD"/>
    <property type="match status" value="1"/>
</dbReference>
<protein>
    <recommendedName>
        <fullName evidence="10">Ion-translocating oxidoreductase complex subunit D</fullName>
        <ecNumber evidence="10">7.-.-.-</ecNumber>
    </recommendedName>
    <alternativeName>
        <fullName evidence="10">Rnf electron transport complex subunit D</fullName>
    </alternativeName>
</protein>
<dbReference type="InterPro" id="IPR011303">
    <property type="entry name" value="RnfD_bac"/>
</dbReference>
<dbReference type="Pfam" id="PF03116">
    <property type="entry name" value="NQR2_RnfD_RnfE"/>
    <property type="match status" value="1"/>
</dbReference>
<feature type="transmembrane region" description="Helical" evidence="10">
    <location>
        <begin position="193"/>
        <end position="213"/>
    </location>
</feature>
<gene>
    <name evidence="11" type="primary">rnfD2</name>
    <name evidence="10" type="synonym">rnfD</name>
    <name evidence="11" type="ORF">dnl_23570</name>
</gene>
<comment type="function">
    <text evidence="10">Part of a membrane-bound complex that couples electron transfer with translocation of ions across the membrane.</text>
</comment>
<evidence type="ECO:0000256" key="8">
    <source>
        <dbReference type="ARBA" id="ARBA00022989"/>
    </source>
</evidence>
<dbReference type="InterPro" id="IPR004338">
    <property type="entry name" value="NqrB/RnfD"/>
</dbReference>
<keyword evidence="9 10" id="KW-0472">Membrane</keyword>
<keyword evidence="4 10" id="KW-0288">FMN</keyword>
<sequence>MINQKKFIVSHAPFWHDGSGVTERNYHIILAALPALIFGIYIYGIPALGVAALAVSSAMLWELAYTRISKMPETIGDGSSALIGVMVAMLLPPVMPWWVVIVGTLLAVVIGRQIFGGIGGNPFNPAVIALAILGISWPQYLDFNAAVVNYNLDFNMLYPLAAAKHAGLHKDLFDLRELTASFSAKDLLMGKQVGALGSTFGLGIIAGGIYLIFRGFIRWEISISFLAGVFITAMLFNAADPTKYAGPVFHLLTGYTLLGAFFLATEDSSSPVNCLPMLIYGVVGGIMTVLIRNIGAYADGVIYAILIINLINPLLDKIRPKALGKVV</sequence>
<dbReference type="RefSeq" id="WP_207691747.1">
    <property type="nucleotide sequence ID" value="NZ_CP061799.1"/>
</dbReference>
<dbReference type="GO" id="GO:0055085">
    <property type="term" value="P:transmembrane transport"/>
    <property type="evidence" value="ECO:0007669"/>
    <property type="project" value="InterPro"/>
</dbReference>
<comment type="caution">
    <text evidence="10">Lacks conserved residue(s) required for the propagation of feature annotation.</text>
</comment>
<keyword evidence="3 10" id="KW-0285">Flavoprotein</keyword>
<evidence type="ECO:0000256" key="7">
    <source>
        <dbReference type="ARBA" id="ARBA00022982"/>
    </source>
</evidence>
<dbReference type="Proteomes" id="UP000663720">
    <property type="component" value="Chromosome"/>
</dbReference>
<evidence type="ECO:0000313" key="11">
    <source>
        <dbReference type="EMBL" id="QTA80071.1"/>
    </source>
</evidence>
<dbReference type="AlphaFoldDB" id="A0A975B774"/>
<feature type="transmembrane region" description="Helical" evidence="10">
    <location>
        <begin position="272"/>
        <end position="291"/>
    </location>
</feature>
<feature type="transmembrane region" description="Helical" evidence="10">
    <location>
        <begin position="28"/>
        <end position="61"/>
    </location>
</feature>
<keyword evidence="12" id="KW-1185">Reference proteome</keyword>
<evidence type="ECO:0000256" key="10">
    <source>
        <dbReference type="HAMAP-Rule" id="MF_00462"/>
    </source>
</evidence>
<evidence type="ECO:0000256" key="3">
    <source>
        <dbReference type="ARBA" id="ARBA00022630"/>
    </source>
</evidence>
<evidence type="ECO:0000256" key="5">
    <source>
        <dbReference type="ARBA" id="ARBA00022692"/>
    </source>
</evidence>
<keyword evidence="6 10" id="KW-1278">Translocase</keyword>
<feature type="transmembrane region" description="Helical" evidence="10">
    <location>
        <begin position="244"/>
        <end position="265"/>
    </location>
</feature>
<keyword evidence="8 10" id="KW-1133">Transmembrane helix</keyword>
<evidence type="ECO:0000313" key="12">
    <source>
        <dbReference type="Proteomes" id="UP000663720"/>
    </source>
</evidence>
<dbReference type="NCBIfam" id="TIGR01946">
    <property type="entry name" value="rnfD"/>
    <property type="match status" value="1"/>
</dbReference>
<comment type="similarity">
    <text evidence="10">Belongs to the NqrB/RnfD family.</text>
</comment>
<proteinExistence type="inferred from homology"/>
<dbReference type="GO" id="GO:0022900">
    <property type="term" value="P:electron transport chain"/>
    <property type="evidence" value="ECO:0007669"/>
    <property type="project" value="UniProtKB-UniRule"/>
</dbReference>
<comment type="subunit">
    <text evidence="10">The complex is composed of six subunits: RnfA, RnfB, RnfC, RnfD, RnfE and RnfG.</text>
</comment>
<dbReference type="PANTHER" id="PTHR30578:SF0">
    <property type="entry name" value="ION-TRANSLOCATING OXIDOREDUCTASE COMPLEX SUBUNIT D"/>
    <property type="match status" value="1"/>
</dbReference>
<keyword evidence="1 10" id="KW-0813">Transport</keyword>